<dbReference type="InterPro" id="IPR036282">
    <property type="entry name" value="Glutathione-S-Trfase_C_sf"/>
</dbReference>
<dbReference type="AlphaFoldDB" id="A0A918RSY4"/>
<comment type="caution">
    <text evidence="3">The sequence shown here is derived from an EMBL/GenBank/DDBJ whole genome shotgun (WGS) entry which is preliminary data.</text>
</comment>
<accession>A0A918RSY4</accession>
<dbReference type="Proteomes" id="UP000646579">
    <property type="component" value="Unassembled WGS sequence"/>
</dbReference>
<dbReference type="SFLD" id="SFLDG01150">
    <property type="entry name" value="Main.1:_Beta-like"/>
    <property type="match status" value="1"/>
</dbReference>
<protein>
    <submittedName>
        <fullName evidence="3">Glutathione S-transferase</fullName>
    </submittedName>
</protein>
<name>A0A918RSY4_9HYPH</name>
<dbReference type="SUPFAM" id="SSF47616">
    <property type="entry name" value="GST C-terminal domain-like"/>
    <property type="match status" value="1"/>
</dbReference>
<dbReference type="EMBL" id="BMZE01000001">
    <property type="protein sequence ID" value="GHA11099.1"/>
    <property type="molecule type" value="Genomic_DNA"/>
</dbReference>
<dbReference type="Gene3D" id="3.40.30.10">
    <property type="entry name" value="Glutaredoxin"/>
    <property type="match status" value="1"/>
</dbReference>
<dbReference type="Pfam" id="PF13409">
    <property type="entry name" value="GST_N_2"/>
    <property type="match status" value="1"/>
</dbReference>
<evidence type="ECO:0000259" key="1">
    <source>
        <dbReference type="PROSITE" id="PS50404"/>
    </source>
</evidence>
<gene>
    <name evidence="3" type="ORF">GCM10007989_01760</name>
</gene>
<feature type="domain" description="GST N-terminal" evidence="1">
    <location>
        <begin position="1"/>
        <end position="63"/>
    </location>
</feature>
<dbReference type="InterPro" id="IPR040079">
    <property type="entry name" value="Glutathione_S-Trfase"/>
</dbReference>
<dbReference type="SFLD" id="SFLDS00019">
    <property type="entry name" value="Glutathione_Transferase_(cytos"/>
    <property type="match status" value="1"/>
</dbReference>
<dbReference type="SUPFAM" id="SSF52833">
    <property type="entry name" value="Thioredoxin-like"/>
    <property type="match status" value="1"/>
</dbReference>
<dbReference type="PROSITE" id="PS50405">
    <property type="entry name" value="GST_CTER"/>
    <property type="match status" value="1"/>
</dbReference>
<sequence>MLDELQLEYTLAERGGAHGGLTKSDYLALNPNGRVPTLRDGELVVWESHAILRYLAAVYSKDRLWPDDPRHRAAVDQWTDWTATRFQLAWMSVFWRVVRTPRHLQEPDIIAAALEETHACLQLLDDRLAGTEYLAGPQLSYADIAAGVSLYRWFNMPVQRKNLPNVTRWYEHLKERPAFQANVMVSFDDLRGRLEY</sequence>
<evidence type="ECO:0000259" key="2">
    <source>
        <dbReference type="PROSITE" id="PS50405"/>
    </source>
</evidence>
<feature type="domain" description="GST C-terminal" evidence="2">
    <location>
        <begin position="68"/>
        <end position="196"/>
    </location>
</feature>
<dbReference type="Gene3D" id="1.20.1050.10">
    <property type="match status" value="1"/>
</dbReference>
<dbReference type="SFLD" id="SFLDG00358">
    <property type="entry name" value="Main_(cytGST)"/>
    <property type="match status" value="1"/>
</dbReference>
<keyword evidence="4" id="KW-1185">Reference proteome</keyword>
<evidence type="ECO:0000313" key="3">
    <source>
        <dbReference type="EMBL" id="GHA11099.1"/>
    </source>
</evidence>
<dbReference type="InterPro" id="IPR004045">
    <property type="entry name" value="Glutathione_S-Trfase_N"/>
</dbReference>
<dbReference type="Pfam" id="PF13410">
    <property type="entry name" value="GST_C_2"/>
    <property type="match status" value="1"/>
</dbReference>
<reference evidence="3" key="2">
    <citation type="submission" date="2020-09" db="EMBL/GenBank/DDBJ databases">
        <authorList>
            <person name="Sun Q."/>
            <person name="Kim S."/>
        </authorList>
    </citation>
    <scope>NUCLEOTIDE SEQUENCE</scope>
    <source>
        <strain evidence="3">KCTC 32437</strain>
    </source>
</reference>
<dbReference type="InterPro" id="IPR036249">
    <property type="entry name" value="Thioredoxin-like_sf"/>
</dbReference>
<reference evidence="3" key="1">
    <citation type="journal article" date="2014" name="Int. J. Syst. Evol. Microbiol.">
        <title>Complete genome sequence of Corynebacterium casei LMG S-19264T (=DSM 44701T), isolated from a smear-ripened cheese.</title>
        <authorList>
            <consortium name="US DOE Joint Genome Institute (JGI-PGF)"/>
            <person name="Walter F."/>
            <person name="Albersmeier A."/>
            <person name="Kalinowski J."/>
            <person name="Ruckert C."/>
        </authorList>
    </citation>
    <scope>NUCLEOTIDE SEQUENCE</scope>
    <source>
        <strain evidence="3">KCTC 32437</strain>
    </source>
</reference>
<dbReference type="InterPro" id="IPR010987">
    <property type="entry name" value="Glutathione-S-Trfase_C-like"/>
</dbReference>
<organism evidence="3 4">
    <name type="scientific">Devosia pacifica</name>
    <dbReference type="NCBI Taxonomy" id="1335967"/>
    <lineage>
        <taxon>Bacteria</taxon>
        <taxon>Pseudomonadati</taxon>
        <taxon>Pseudomonadota</taxon>
        <taxon>Alphaproteobacteria</taxon>
        <taxon>Hyphomicrobiales</taxon>
        <taxon>Devosiaceae</taxon>
        <taxon>Devosia</taxon>
    </lineage>
</organism>
<dbReference type="PANTHER" id="PTHR44051:SF19">
    <property type="entry name" value="DISULFIDE-BOND OXIDOREDUCTASE YFCG"/>
    <property type="match status" value="1"/>
</dbReference>
<evidence type="ECO:0000313" key="4">
    <source>
        <dbReference type="Proteomes" id="UP000646579"/>
    </source>
</evidence>
<dbReference type="PROSITE" id="PS50404">
    <property type="entry name" value="GST_NTER"/>
    <property type="match status" value="1"/>
</dbReference>
<proteinExistence type="predicted"/>
<dbReference type="PANTHER" id="PTHR44051">
    <property type="entry name" value="GLUTATHIONE S-TRANSFERASE-RELATED"/>
    <property type="match status" value="1"/>
</dbReference>